<evidence type="ECO:0000256" key="1">
    <source>
        <dbReference type="SAM" id="MobiDB-lite"/>
    </source>
</evidence>
<evidence type="ECO:0000313" key="3">
    <source>
        <dbReference type="Proteomes" id="UP000762676"/>
    </source>
</evidence>
<dbReference type="EMBL" id="BMAT01004598">
    <property type="protein sequence ID" value="GFR76726.1"/>
    <property type="molecule type" value="Genomic_DNA"/>
</dbReference>
<protein>
    <submittedName>
        <fullName evidence="2">Uncharacterized protein</fullName>
    </submittedName>
</protein>
<feature type="compositionally biased region" description="Acidic residues" evidence="1">
    <location>
        <begin position="18"/>
        <end position="29"/>
    </location>
</feature>
<keyword evidence="3" id="KW-1185">Reference proteome</keyword>
<sequence length="70" mass="7558">MHYNEFQAVQLAKKLMAQEDDDDEDDAADNAEKPNTTPGASNLNPGVAGDVEHVIDLCIVAQENPIKPPV</sequence>
<dbReference type="Proteomes" id="UP000762676">
    <property type="component" value="Unassembled WGS sequence"/>
</dbReference>
<feature type="region of interest" description="Disordered" evidence="1">
    <location>
        <begin position="14"/>
        <end position="47"/>
    </location>
</feature>
<evidence type="ECO:0000313" key="2">
    <source>
        <dbReference type="EMBL" id="GFR76726.1"/>
    </source>
</evidence>
<feature type="compositionally biased region" description="Polar residues" evidence="1">
    <location>
        <begin position="33"/>
        <end position="44"/>
    </location>
</feature>
<accession>A0AAV4FUP7</accession>
<comment type="caution">
    <text evidence="2">The sequence shown here is derived from an EMBL/GenBank/DDBJ whole genome shotgun (WGS) entry which is preliminary data.</text>
</comment>
<proteinExistence type="predicted"/>
<organism evidence="2 3">
    <name type="scientific">Elysia marginata</name>
    <dbReference type="NCBI Taxonomy" id="1093978"/>
    <lineage>
        <taxon>Eukaryota</taxon>
        <taxon>Metazoa</taxon>
        <taxon>Spiralia</taxon>
        <taxon>Lophotrochozoa</taxon>
        <taxon>Mollusca</taxon>
        <taxon>Gastropoda</taxon>
        <taxon>Heterobranchia</taxon>
        <taxon>Euthyneura</taxon>
        <taxon>Panpulmonata</taxon>
        <taxon>Sacoglossa</taxon>
        <taxon>Placobranchoidea</taxon>
        <taxon>Plakobranchidae</taxon>
        <taxon>Elysia</taxon>
    </lineage>
</organism>
<reference evidence="2 3" key="1">
    <citation type="journal article" date="2021" name="Elife">
        <title>Chloroplast acquisition without the gene transfer in kleptoplastic sea slugs, Plakobranchus ocellatus.</title>
        <authorList>
            <person name="Maeda T."/>
            <person name="Takahashi S."/>
            <person name="Yoshida T."/>
            <person name="Shimamura S."/>
            <person name="Takaki Y."/>
            <person name="Nagai Y."/>
            <person name="Toyoda A."/>
            <person name="Suzuki Y."/>
            <person name="Arimoto A."/>
            <person name="Ishii H."/>
            <person name="Satoh N."/>
            <person name="Nishiyama T."/>
            <person name="Hasebe M."/>
            <person name="Maruyama T."/>
            <person name="Minagawa J."/>
            <person name="Obokata J."/>
            <person name="Shigenobu S."/>
        </authorList>
    </citation>
    <scope>NUCLEOTIDE SEQUENCE [LARGE SCALE GENOMIC DNA]</scope>
</reference>
<name>A0AAV4FUP7_9GAST</name>
<dbReference type="AlphaFoldDB" id="A0AAV4FUP7"/>
<gene>
    <name evidence="2" type="ORF">ElyMa_002220300</name>
</gene>